<accession>G3QQK4</accession>
<dbReference type="GO" id="GO:0030246">
    <property type="term" value="F:carbohydrate binding"/>
    <property type="evidence" value="ECO:0000318"/>
    <property type="project" value="GO_Central"/>
</dbReference>
<dbReference type="SUPFAM" id="SSF49899">
    <property type="entry name" value="Concanavalin A-like lectins/glucanases"/>
    <property type="match status" value="1"/>
</dbReference>
<dbReference type="SMART" id="SM00908">
    <property type="entry name" value="Gal-bind_lectin"/>
    <property type="match status" value="1"/>
</dbReference>
<evidence type="ECO:0000313" key="4">
    <source>
        <dbReference type="Ensembl" id="ENSGGOP00000004871.3"/>
    </source>
</evidence>
<dbReference type="InParanoid" id="G3QQK4"/>
<dbReference type="eggNOG" id="KOG3587">
    <property type="taxonomic scope" value="Eukaryota"/>
</dbReference>
<dbReference type="InterPro" id="IPR013320">
    <property type="entry name" value="ConA-like_dom_sf"/>
</dbReference>
<keyword evidence="5" id="KW-1185">Reference proteome</keyword>
<gene>
    <name evidence="4" type="primary">LOC101133420</name>
</gene>
<reference evidence="4" key="4">
    <citation type="submission" date="2025-09" db="UniProtKB">
        <authorList>
            <consortium name="Ensembl"/>
        </authorList>
    </citation>
    <scope>IDENTIFICATION</scope>
</reference>
<dbReference type="SMART" id="SM00276">
    <property type="entry name" value="GLECT"/>
    <property type="match status" value="1"/>
</dbReference>
<dbReference type="STRING" id="9593.ENSGGOP00000004871"/>
<evidence type="ECO:0000256" key="2">
    <source>
        <dbReference type="RuleBase" id="RU102079"/>
    </source>
</evidence>
<evidence type="ECO:0000256" key="1">
    <source>
        <dbReference type="ARBA" id="ARBA00022734"/>
    </source>
</evidence>
<feature type="domain" description="Galectin" evidence="3">
    <location>
        <begin position="35"/>
        <end position="167"/>
    </location>
</feature>
<dbReference type="CDD" id="cd00070">
    <property type="entry name" value="GLECT"/>
    <property type="match status" value="1"/>
</dbReference>
<evidence type="ECO:0000313" key="5">
    <source>
        <dbReference type="Proteomes" id="UP000001519"/>
    </source>
</evidence>
<name>G3QQK4_GORGO</name>
<dbReference type="PANTHER" id="PTHR11346">
    <property type="entry name" value="GALECTIN"/>
    <property type="match status" value="1"/>
</dbReference>
<organism evidence="4 5">
    <name type="scientific">Gorilla gorilla gorilla</name>
    <name type="common">Western lowland gorilla</name>
    <dbReference type="NCBI Taxonomy" id="9595"/>
    <lineage>
        <taxon>Eukaryota</taxon>
        <taxon>Metazoa</taxon>
        <taxon>Chordata</taxon>
        <taxon>Craniata</taxon>
        <taxon>Vertebrata</taxon>
        <taxon>Euteleostomi</taxon>
        <taxon>Mammalia</taxon>
        <taxon>Eutheria</taxon>
        <taxon>Euarchontoglires</taxon>
        <taxon>Primates</taxon>
        <taxon>Haplorrhini</taxon>
        <taxon>Catarrhini</taxon>
        <taxon>Hominidae</taxon>
        <taxon>Gorilla</taxon>
    </lineage>
</organism>
<protein>
    <recommendedName>
        <fullName evidence="2">Galectin</fullName>
    </recommendedName>
</protein>
<dbReference type="Gene3D" id="2.60.120.200">
    <property type="match status" value="1"/>
</dbReference>
<dbReference type="EMBL" id="CABD030113512">
    <property type="status" value="NOT_ANNOTATED_CDS"/>
    <property type="molecule type" value="Genomic_DNA"/>
</dbReference>
<dbReference type="FunCoup" id="G3QQK4">
    <property type="interactions" value="9"/>
</dbReference>
<dbReference type="Proteomes" id="UP000001519">
    <property type="component" value="Chromosome 19"/>
</dbReference>
<reference evidence="4" key="3">
    <citation type="submission" date="2025-08" db="UniProtKB">
        <authorList>
            <consortium name="Ensembl"/>
        </authorList>
    </citation>
    <scope>IDENTIFICATION</scope>
</reference>
<keyword evidence="1 2" id="KW-0430">Lectin</keyword>
<dbReference type="Pfam" id="PF00337">
    <property type="entry name" value="Gal-bind_lectin"/>
    <property type="match status" value="1"/>
</dbReference>
<dbReference type="AlphaFoldDB" id="G3QQK4"/>
<reference evidence="4 5" key="2">
    <citation type="journal article" date="2012" name="Nature">
        <title>Insights into hominid evolution from the gorilla genome sequence.</title>
        <authorList>
            <person name="Scally A."/>
            <person name="Dutheil J.Y."/>
            <person name="Hillier L.W."/>
            <person name="Jordan G.E."/>
            <person name="Goodhead I."/>
            <person name="Herrero J."/>
            <person name="Hobolth A."/>
            <person name="Lappalainen T."/>
            <person name="Mailund T."/>
            <person name="Marques-Bonet T."/>
            <person name="McCarthy S."/>
            <person name="Montgomery S.H."/>
            <person name="Schwalie P.C."/>
            <person name="Tang Y.A."/>
            <person name="Ward M.C."/>
            <person name="Xue Y."/>
            <person name="Yngvadottir B."/>
            <person name="Alkan C."/>
            <person name="Andersen L.N."/>
            <person name="Ayub Q."/>
            <person name="Ball E.V."/>
            <person name="Beal K."/>
            <person name="Bradley B.J."/>
            <person name="Chen Y."/>
            <person name="Clee C.M."/>
            <person name="Fitzgerald S."/>
            <person name="Graves T.A."/>
            <person name="Gu Y."/>
            <person name="Heath P."/>
            <person name="Heger A."/>
            <person name="Karakoc E."/>
            <person name="Kolb-Kokocinski A."/>
            <person name="Laird G.K."/>
            <person name="Lunter G."/>
            <person name="Meader S."/>
            <person name="Mort M."/>
            <person name="Mullikin J.C."/>
            <person name="Munch K."/>
            <person name="O'Connor T.D."/>
            <person name="Phillips A.D."/>
            <person name="Prado-Martinez J."/>
            <person name="Rogers A.S."/>
            <person name="Sajjadian S."/>
            <person name="Schmidt D."/>
            <person name="Shaw K."/>
            <person name="Simpson J.T."/>
            <person name="Stenson P.D."/>
            <person name="Turner D.J."/>
            <person name="Vigilant L."/>
            <person name="Vilella A.J."/>
            <person name="Whitener W."/>
            <person name="Zhu B."/>
            <person name="Cooper D.N."/>
            <person name="de Jong P."/>
            <person name="Dermitzakis E.T."/>
            <person name="Eichler E.E."/>
            <person name="Flicek P."/>
            <person name="Goldman N."/>
            <person name="Mundy N.I."/>
            <person name="Ning Z."/>
            <person name="Odom D.T."/>
            <person name="Ponting C.P."/>
            <person name="Quail M.A."/>
            <person name="Ryder O.A."/>
            <person name="Searle S.M."/>
            <person name="Warren W.C."/>
            <person name="Wilson R.K."/>
            <person name="Schierup M.H."/>
            <person name="Rogers J."/>
            <person name="Tyler-Smith C."/>
            <person name="Durbin R."/>
        </authorList>
    </citation>
    <scope>NUCLEOTIDE SEQUENCE [LARGE SCALE GENOMIC DNA]</scope>
</reference>
<dbReference type="InterPro" id="IPR044156">
    <property type="entry name" value="Galectin-like"/>
</dbReference>
<reference evidence="5" key="1">
    <citation type="submission" date="2011-05" db="EMBL/GenBank/DDBJ databases">
        <title>Insights into the evolution of the great apes provided by the gorilla genome.</title>
        <authorList>
            <person name="Scally A."/>
        </authorList>
    </citation>
    <scope>NUCLEOTIDE SEQUENCE [LARGE SCALE GENOMIC DNA]</scope>
</reference>
<evidence type="ECO:0000259" key="3">
    <source>
        <dbReference type="PROSITE" id="PS51304"/>
    </source>
</evidence>
<dbReference type="GeneTree" id="ENSGT00940000162909"/>
<sequence>MSLTHRLHLCKYWGCAVSNVCRFWEGHPLPLMIVVPYTLPVSLPVGSCVIITGTPILTFVKDPQLEVNFYTGMDEDSDIAFQFRLHFGHPAIMNSRVFGIWRYEEKCYYLPFEDGKPFELCIHVRHKEYKVMVNGQRIYNFAHRFPPASVKMLQVLRDISLTRVLISD</sequence>
<dbReference type="OMA" id="IWMCEEK"/>
<proteinExistence type="predicted"/>
<dbReference type="PANTHER" id="PTHR11346:SF15">
    <property type="entry name" value="PLACENTAL PROTEIN 13-LIKE"/>
    <property type="match status" value="1"/>
</dbReference>
<dbReference type="PROSITE" id="PS51304">
    <property type="entry name" value="GALECTIN"/>
    <property type="match status" value="1"/>
</dbReference>
<dbReference type="InterPro" id="IPR001079">
    <property type="entry name" value="Galectin_CRD"/>
</dbReference>
<dbReference type="Ensembl" id="ENSGGOT00000004996.3">
    <property type="protein sequence ID" value="ENSGGOP00000004871.3"/>
    <property type="gene ID" value="ENSGGOG00000004974.3"/>
</dbReference>